<dbReference type="InterPro" id="IPR022369">
    <property type="entry name" value="Integral_membrane_TerC_rswitch"/>
</dbReference>
<evidence type="ECO:0000256" key="2">
    <source>
        <dbReference type="ARBA" id="ARBA00007511"/>
    </source>
</evidence>
<feature type="transmembrane region" description="Helical" evidence="7">
    <location>
        <begin position="6"/>
        <end position="26"/>
    </location>
</feature>
<evidence type="ECO:0000313" key="9">
    <source>
        <dbReference type="Proteomes" id="UP000297318"/>
    </source>
</evidence>
<keyword evidence="3 7" id="KW-0812">Transmembrane</keyword>
<sequence>MIPGWFEVAALVVMTGILLADLVIIGRRPHVPSVAESARWVLAYIGLALVFAVVLLVVGGSDPALKFTTGWLLEYSLSLDNLFVFMLIMSAFAVPRHLQQRTLMIGILIALVLRGGLILAGSAVIERFTAVFYLFGAILLVTAVSMVRGGDEDEYEENRVIRLIRRILPVSDGYDGSRLTTRSSTGSRMVTPMMLVILSLGTTDLLFAFDSIPAIFSVTTDSFLVFATNVFALMGLRQLYFLLGGLVERLAYLKYGLAVVLAFIGVKLILEALHLNTLPFVNGGESVEWAPELPTWISLVVIVVALGGAALVSHLWPPRGSREAGAGGAGDDVDATDGDPHAGGSVR</sequence>
<feature type="transmembrane region" description="Helical" evidence="7">
    <location>
        <begin position="72"/>
        <end position="94"/>
    </location>
</feature>
<dbReference type="PANTHER" id="PTHR30238">
    <property type="entry name" value="MEMBRANE BOUND PREDICTED REDOX MODULATOR"/>
    <property type="match status" value="1"/>
</dbReference>
<evidence type="ECO:0000313" key="8">
    <source>
        <dbReference type="EMBL" id="TGO04567.1"/>
    </source>
</evidence>
<dbReference type="RefSeq" id="WP_233251622.1">
    <property type="nucleotide sequence ID" value="NZ_RHPJ01000003.1"/>
</dbReference>
<comment type="caution">
    <text evidence="8">The sequence shown here is derived from an EMBL/GenBank/DDBJ whole genome shotgun (WGS) entry which is preliminary data.</text>
</comment>
<keyword evidence="9" id="KW-1185">Reference proteome</keyword>
<feature type="transmembrane region" description="Helical" evidence="7">
    <location>
        <begin position="193"/>
        <end position="216"/>
    </location>
</feature>
<dbReference type="Proteomes" id="UP000297318">
    <property type="component" value="Unassembled WGS sequence"/>
</dbReference>
<dbReference type="InterPro" id="IPR005496">
    <property type="entry name" value="Integral_membrane_TerC"/>
</dbReference>
<dbReference type="EMBL" id="RHPJ01000003">
    <property type="protein sequence ID" value="TGO04567.1"/>
    <property type="molecule type" value="Genomic_DNA"/>
</dbReference>
<feature type="transmembrane region" description="Helical" evidence="7">
    <location>
        <begin position="295"/>
        <end position="316"/>
    </location>
</feature>
<keyword evidence="4 7" id="KW-1133">Transmembrane helix</keyword>
<dbReference type="PANTHER" id="PTHR30238:SF0">
    <property type="entry name" value="THYLAKOID MEMBRANE PROTEIN TERC, CHLOROPLASTIC"/>
    <property type="match status" value="1"/>
</dbReference>
<evidence type="ECO:0000256" key="6">
    <source>
        <dbReference type="SAM" id="MobiDB-lite"/>
    </source>
</evidence>
<name>A0A4Z1E493_9MICO</name>
<evidence type="ECO:0000256" key="7">
    <source>
        <dbReference type="SAM" id="Phobius"/>
    </source>
</evidence>
<comment type="subcellular location">
    <subcellularLocation>
        <location evidence="1">Membrane</location>
        <topology evidence="1">Multi-pass membrane protein</topology>
    </subcellularLocation>
</comment>
<keyword evidence="5 7" id="KW-0472">Membrane</keyword>
<feature type="transmembrane region" description="Helical" evidence="7">
    <location>
        <begin position="255"/>
        <end position="275"/>
    </location>
</feature>
<feature type="transmembrane region" description="Helical" evidence="7">
    <location>
        <begin position="103"/>
        <end position="125"/>
    </location>
</feature>
<evidence type="ECO:0000256" key="3">
    <source>
        <dbReference type="ARBA" id="ARBA00022692"/>
    </source>
</evidence>
<dbReference type="NCBIfam" id="TIGR03718">
    <property type="entry name" value="R_switched_Alx"/>
    <property type="match status" value="1"/>
</dbReference>
<comment type="similarity">
    <text evidence="2">Belongs to the TerC family.</text>
</comment>
<feature type="transmembrane region" description="Helical" evidence="7">
    <location>
        <begin position="222"/>
        <end position="243"/>
    </location>
</feature>
<feature type="transmembrane region" description="Helical" evidence="7">
    <location>
        <begin position="131"/>
        <end position="149"/>
    </location>
</feature>
<evidence type="ECO:0000256" key="4">
    <source>
        <dbReference type="ARBA" id="ARBA00022989"/>
    </source>
</evidence>
<organism evidence="8 9">
    <name type="scientific">Serinibacter arcticus</name>
    <dbReference type="NCBI Taxonomy" id="1655435"/>
    <lineage>
        <taxon>Bacteria</taxon>
        <taxon>Bacillati</taxon>
        <taxon>Actinomycetota</taxon>
        <taxon>Actinomycetes</taxon>
        <taxon>Micrococcales</taxon>
        <taxon>Beutenbergiaceae</taxon>
        <taxon>Serinibacter</taxon>
    </lineage>
</organism>
<evidence type="ECO:0000256" key="1">
    <source>
        <dbReference type="ARBA" id="ARBA00004141"/>
    </source>
</evidence>
<dbReference type="AlphaFoldDB" id="A0A4Z1E493"/>
<accession>A0A4Z1E493</accession>
<dbReference type="GO" id="GO:0016020">
    <property type="term" value="C:membrane"/>
    <property type="evidence" value="ECO:0007669"/>
    <property type="project" value="UniProtKB-SubCell"/>
</dbReference>
<reference evidence="8 9" key="1">
    <citation type="submission" date="2018-11" db="EMBL/GenBank/DDBJ databases">
        <title>Complete genome sequencing of the Actinobacteria Serinibacter sp. K3-2.</title>
        <authorList>
            <person name="Rakitin A.L."/>
            <person name="Beletsky A.V."/>
            <person name="Mardanov A.V."/>
            <person name="Ravin N.V."/>
            <person name="Gromova A.S."/>
            <person name="Filippova S.N."/>
            <person name="Gal'Chenko V.F."/>
        </authorList>
    </citation>
    <scope>NUCLEOTIDE SEQUENCE [LARGE SCALE GENOMIC DNA]</scope>
    <source>
        <strain evidence="8 9">K3-2</strain>
    </source>
</reference>
<dbReference type="Pfam" id="PF03741">
    <property type="entry name" value="TerC"/>
    <property type="match status" value="1"/>
</dbReference>
<protein>
    <submittedName>
        <fullName evidence="8">Integral membrane protein TerC</fullName>
    </submittedName>
</protein>
<proteinExistence type="inferred from homology"/>
<feature type="transmembrane region" description="Helical" evidence="7">
    <location>
        <begin position="38"/>
        <end position="60"/>
    </location>
</feature>
<feature type="region of interest" description="Disordered" evidence="6">
    <location>
        <begin position="322"/>
        <end position="347"/>
    </location>
</feature>
<evidence type="ECO:0000256" key="5">
    <source>
        <dbReference type="ARBA" id="ARBA00023136"/>
    </source>
</evidence>
<gene>
    <name evidence="8" type="ORF">SERN_2160</name>
</gene>